<protein>
    <submittedName>
        <fullName evidence="7">Uncharacterized protein</fullName>
    </submittedName>
</protein>
<feature type="compositionally biased region" description="Basic residues" evidence="4">
    <location>
        <begin position="557"/>
        <end position="566"/>
    </location>
</feature>
<dbReference type="Proteomes" id="UP000503462">
    <property type="component" value="Chromosome 2"/>
</dbReference>
<feature type="region of interest" description="Disordered" evidence="4">
    <location>
        <begin position="555"/>
        <end position="594"/>
    </location>
</feature>
<dbReference type="OrthoDB" id="10252235at2759"/>
<evidence type="ECO:0000259" key="6">
    <source>
        <dbReference type="Pfam" id="PF02872"/>
    </source>
</evidence>
<keyword evidence="8" id="KW-1185">Reference proteome</keyword>
<evidence type="ECO:0000256" key="3">
    <source>
        <dbReference type="RuleBase" id="RU362119"/>
    </source>
</evidence>
<dbReference type="GO" id="GO:0016787">
    <property type="term" value="F:hydrolase activity"/>
    <property type="evidence" value="ECO:0007669"/>
    <property type="project" value="UniProtKB-KW"/>
</dbReference>
<dbReference type="SUPFAM" id="SSF56300">
    <property type="entry name" value="Metallo-dependent phosphatases"/>
    <property type="match status" value="1"/>
</dbReference>
<dbReference type="InterPro" id="IPR004843">
    <property type="entry name" value="Calcineurin-like_PHP"/>
</dbReference>
<dbReference type="InterPro" id="IPR008334">
    <property type="entry name" value="5'-Nucleotdase_C"/>
</dbReference>
<dbReference type="SUPFAM" id="SSF55816">
    <property type="entry name" value="5'-nucleotidase (syn. UDP-sugar hydrolase), C-terminal domain"/>
    <property type="match status" value="1"/>
</dbReference>
<feature type="domain" description="Calcineurin-like phosphoesterase" evidence="5">
    <location>
        <begin position="30"/>
        <end position="244"/>
    </location>
</feature>
<dbReference type="InterPro" id="IPR029052">
    <property type="entry name" value="Metallo-depent_PP-like"/>
</dbReference>
<dbReference type="InterPro" id="IPR006179">
    <property type="entry name" value="5_nucleotidase/apyrase"/>
</dbReference>
<dbReference type="PRINTS" id="PR01607">
    <property type="entry name" value="APYRASEFAMLY"/>
</dbReference>
<evidence type="ECO:0000313" key="8">
    <source>
        <dbReference type="Proteomes" id="UP000503462"/>
    </source>
</evidence>
<comment type="similarity">
    <text evidence="1 3">Belongs to the 5'-nucleotidase family.</text>
</comment>
<accession>A0A6H0XSS2</accession>
<keyword evidence="3" id="KW-0547">Nucleotide-binding</keyword>
<feature type="domain" description="5'-Nucleotidase C-terminal" evidence="6">
    <location>
        <begin position="316"/>
        <end position="469"/>
    </location>
</feature>
<keyword evidence="3" id="KW-0378">Hydrolase</keyword>
<dbReference type="GO" id="GO:0009166">
    <property type="term" value="P:nucleotide catabolic process"/>
    <property type="evidence" value="ECO:0007669"/>
    <property type="project" value="InterPro"/>
</dbReference>
<reference evidence="7 8" key="1">
    <citation type="journal article" date="2016" name="Sci. Rep.">
        <title>Peltaster fructicola genome reveals evolution from an invasive phytopathogen to an ectophytic parasite.</title>
        <authorList>
            <person name="Xu C."/>
            <person name="Chen H."/>
            <person name="Gleason M.L."/>
            <person name="Xu J.R."/>
            <person name="Liu H."/>
            <person name="Zhang R."/>
            <person name="Sun G."/>
        </authorList>
    </citation>
    <scope>NUCLEOTIDE SEQUENCE [LARGE SCALE GENOMIC DNA]</scope>
    <source>
        <strain evidence="7 8">LNHT1506</strain>
    </source>
</reference>
<sequence length="658" mass="73634">MTPAGQDLAHVGASVIRCYDAETAHPPELRIFHYNDVYHVEAGSKEPVGGVPRFQTMRNFYANDTRFAGQSELLTFFSGDAFNPSLESTITKGKHMVPVLNNLGTHVACLGNHDLDFGVEQFKHLAKLCNFPWLCSNVLDPSLGEKSTLGECRRTMMVTSTNGIKVGLIGLVEQEWLDAIYSLPPDLQFVQPSLAAKELVPILRAQGADIIIALAHQRMPNDQRLAQEIEPGLIDIILGGHDHTFEYATINGTPILRSGTDFKQFSYIEAKRRDGQHWDFNIIRHDVMSTIAQDPNSLAMITAITEALEEKLEKPVGYIAAPLDARFTTVRLAESNLGNFICDLMRLHYDADCCIVCGGTIRGDQVYPPGILKVKDVVNCLPFEDTCVVVKLPGRALVEALENGVSKWPALDGRFPQVSGISFAFDPSRTAGDRCTDIKVAGRPVELDKEYTLATRDFMCAGKDGYHMLMDTSHGGKVRVTVPEESGLMLSMLVRQYFMSLKVLGQWRHWSKSMSRHWRVIQDDLHGTHPVRSPKQNGIDLDPIRDDMDDLPLPRTRFQRRQGPHRWHADGSFDLSDSEDEVKKPTRPGLHREQSERDWRVGLARRAFRKWWTVAGLHGRPELVEEPGEGFGARWTRAIAPQLEGRIRVVGISTACGR</sequence>
<organism evidence="7 8">
    <name type="scientific">Peltaster fructicola</name>
    <dbReference type="NCBI Taxonomy" id="286661"/>
    <lineage>
        <taxon>Eukaryota</taxon>
        <taxon>Fungi</taxon>
        <taxon>Dikarya</taxon>
        <taxon>Ascomycota</taxon>
        <taxon>Pezizomycotina</taxon>
        <taxon>Dothideomycetes</taxon>
        <taxon>Dothideomycetes incertae sedis</taxon>
        <taxon>Peltaster</taxon>
    </lineage>
</organism>
<keyword evidence="2" id="KW-0732">Signal</keyword>
<name>A0A6H0XSS2_9PEZI</name>
<evidence type="ECO:0000256" key="1">
    <source>
        <dbReference type="ARBA" id="ARBA00006654"/>
    </source>
</evidence>
<evidence type="ECO:0000256" key="2">
    <source>
        <dbReference type="ARBA" id="ARBA00022729"/>
    </source>
</evidence>
<dbReference type="GO" id="GO:0000166">
    <property type="term" value="F:nucleotide binding"/>
    <property type="evidence" value="ECO:0007669"/>
    <property type="project" value="UniProtKB-KW"/>
</dbReference>
<proteinExistence type="inferred from homology"/>
<dbReference type="Pfam" id="PF00149">
    <property type="entry name" value="Metallophos"/>
    <property type="match status" value="1"/>
</dbReference>
<dbReference type="Gene3D" id="3.90.780.10">
    <property type="entry name" value="5'-Nucleotidase, C-terminal domain"/>
    <property type="match status" value="1"/>
</dbReference>
<dbReference type="Pfam" id="PF02872">
    <property type="entry name" value="5_nucleotid_C"/>
    <property type="match status" value="1"/>
</dbReference>
<dbReference type="Gene3D" id="3.60.21.10">
    <property type="match status" value="1"/>
</dbReference>
<evidence type="ECO:0000259" key="5">
    <source>
        <dbReference type="Pfam" id="PF00149"/>
    </source>
</evidence>
<dbReference type="EMBL" id="CP051140">
    <property type="protein sequence ID" value="QIW97667.1"/>
    <property type="molecule type" value="Genomic_DNA"/>
</dbReference>
<evidence type="ECO:0000256" key="4">
    <source>
        <dbReference type="SAM" id="MobiDB-lite"/>
    </source>
</evidence>
<gene>
    <name evidence="7" type="ORF">AMS68_003185</name>
</gene>
<dbReference type="InterPro" id="IPR036907">
    <property type="entry name" value="5'-Nucleotdase_C_sf"/>
</dbReference>
<dbReference type="PANTHER" id="PTHR11575">
    <property type="entry name" value="5'-NUCLEOTIDASE-RELATED"/>
    <property type="match status" value="1"/>
</dbReference>
<dbReference type="PANTHER" id="PTHR11575:SF48">
    <property type="entry name" value="5'-NUCLEOTIDASE"/>
    <property type="match status" value="1"/>
</dbReference>
<evidence type="ECO:0000313" key="7">
    <source>
        <dbReference type="EMBL" id="QIW97667.1"/>
    </source>
</evidence>
<dbReference type="AlphaFoldDB" id="A0A6H0XSS2"/>